<dbReference type="AlphaFoldDB" id="A0AAD8KYP0"/>
<dbReference type="SUPFAM" id="SSF52540">
    <property type="entry name" value="P-loop containing nucleoside triphosphate hydrolases"/>
    <property type="match status" value="1"/>
</dbReference>
<evidence type="ECO:0000256" key="1">
    <source>
        <dbReference type="ARBA" id="ARBA00008675"/>
    </source>
</evidence>
<dbReference type="InterPro" id="IPR004176">
    <property type="entry name" value="Clp_R_N"/>
</dbReference>
<comment type="caution">
    <text evidence="8">The sequence shown here is derived from an EMBL/GenBank/DDBJ whole genome shotgun (WGS) entry which is preliminary data.</text>
</comment>
<dbReference type="PANTHER" id="PTHR43572">
    <property type="entry name" value="CHAPERONE PROTEIN CLPD, CHLOROPLASTIC"/>
    <property type="match status" value="1"/>
</dbReference>
<evidence type="ECO:0000313" key="8">
    <source>
        <dbReference type="EMBL" id="KAK1431398.1"/>
    </source>
</evidence>
<dbReference type="Pfam" id="PF07724">
    <property type="entry name" value="AAA_2"/>
    <property type="match status" value="1"/>
</dbReference>
<evidence type="ECO:0000256" key="2">
    <source>
        <dbReference type="ARBA" id="ARBA00022737"/>
    </source>
</evidence>
<evidence type="ECO:0000313" key="9">
    <source>
        <dbReference type="Proteomes" id="UP001229421"/>
    </source>
</evidence>
<organism evidence="8 9">
    <name type="scientific">Tagetes erecta</name>
    <name type="common">African marigold</name>
    <dbReference type="NCBI Taxonomy" id="13708"/>
    <lineage>
        <taxon>Eukaryota</taxon>
        <taxon>Viridiplantae</taxon>
        <taxon>Streptophyta</taxon>
        <taxon>Embryophyta</taxon>
        <taxon>Tracheophyta</taxon>
        <taxon>Spermatophyta</taxon>
        <taxon>Magnoliopsida</taxon>
        <taxon>eudicotyledons</taxon>
        <taxon>Gunneridae</taxon>
        <taxon>Pentapetalae</taxon>
        <taxon>asterids</taxon>
        <taxon>campanulids</taxon>
        <taxon>Asterales</taxon>
        <taxon>Asteraceae</taxon>
        <taxon>Asteroideae</taxon>
        <taxon>Heliantheae alliance</taxon>
        <taxon>Tageteae</taxon>
        <taxon>Tagetes</taxon>
    </lineage>
</organism>
<dbReference type="InterPro" id="IPR003959">
    <property type="entry name" value="ATPase_AAA_core"/>
</dbReference>
<dbReference type="Pfam" id="PF02861">
    <property type="entry name" value="Clp_N"/>
    <property type="match status" value="1"/>
</dbReference>
<dbReference type="Gene3D" id="1.10.1780.10">
    <property type="entry name" value="Clp, N-terminal domain"/>
    <property type="match status" value="1"/>
</dbReference>
<dbReference type="GO" id="GO:0016887">
    <property type="term" value="F:ATP hydrolysis activity"/>
    <property type="evidence" value="ECO:0007669"/>
    <property type="project" value="InterPro"/>
</dbReference>
<feature type="region of interest" description="Disordered" evidence="6">
    <location>
        <begin position="513"/>
        <end position="536"/>
    </location>
</feature>
<evidence type="ECO:0000256" key="3">
    <source>
        <dbReference type="ARBA" id="ARBA00023015"/>
    </source>
</evidence>
<feature type="domain" description="Clp R" evidence="7">
    <location>
        <begin position="8"/>
        <end position="171"/>
    </location>
</feature>
<dbReference type="InterPro" id="IPR027417">
    <property type="entry name" value="P-loop_NTPase"/>
</dbReference>
<evidence type="ECO:0000256" key="4">
    <source>
        <dbReference type="ARBA" id="ARBA00023163"/>
    </source>
</evidence>
<protein>
    <recommendedName>
        <fullName evidence="7">Clp R domain-containing protein</fullName>
    </recommendedName>
</protein>
<gene>
    <name evidence="8" type="ORF">QVD17_07857</name>
</gene>
<evidence type="ECO:0000259" key="7">
    <source>
        <dbReference type="PROSITE" id="PS51903"/>
    </source>
</evidence>
<keyword evidence="3" id="KW-0805">Transcription regulation</keyword>
<reference evidence="8" key="1">
    <citation type="journal article" date="2023" name="bioRxiv">
        <title>Improved chromosome-level genome assembly for marigold (Tagetes erecta).</title>
        <authorList>
            <person name="Jiang F."/>
            <person name="Yuan L."/>
            <person name="Wang S."/>
            <person name="Wang H."/>
            <person name="Xu D."/>
            <person name="Wang A."/>
            <person name="Fan W."/>
        </authorList>
    </citation>
    <scope>NUCLEOTIDE SEQUENCE</scope>
    <source>
        <strain evidence="8">WSJ</strain>
        <tissue evidence="8">Leaf</tissue>
    </source>
</reference>
<dbReference type="Gene3D" id="3.40.50.300">
    <property type="entry name" value="P-loop containing nucleotide triphosphate hydrolases"/>
    <property type="match status" value="1"/>
</dbReference>
<dbReference type="PROSITE" id="PS51903">
    <property type="entry name" value="CLP_R"/>
    <property type="match status" value="1"/>
</dbReference>
<feature type="region of interest" description="Disordered" evidence="6">
    <location>
        <begin position="173"/>
        <end position="192"/>
    </location>
</feature>
<dbReference type="InterPro" id="IPR036628">
    <property type="entry name" value="Clp_N_dom_sf"/>
</dbReference>
<evidence type="ECO:0000256" key="5">
    <source>
        <dbReference type="PROSITE-ProRule" id="PRU01251"/>
    </source>
</evidence>
<dbReference type="InterPro" id="IPR058680">
    <property type="entry name" value="NBD_SMAX1-like"/>
</dbReference>
<sequence length="799" mass="90340">MRAGGYTIQHTLTTEAATVVKQALGLARRRGHAQVTPLHVASAMLASPTSLMRKACLQPNSHPLHCKALELCFNVALNRLPTMQSNPIMLNHNQSHHPSLSNALVAAFKRAQAHQRRGSIENQQQPILALKVEIEQLIISILDDPSVSRVMREAGFSSTQVKNNIEQMEISVSSPNPLNFSQSKENIKPKSLPKVQDEDVMSVIEAMMDKKRKNIVVIRECLASADAIVRGVIGKFETENNINLKFMQFVSLPLHSLNHLSREDVENKSRELKCLVRSFVGRGVILYLGDLKWVSDYWSNHNERKLNQGYYYSPVEHMIMEISGLMFGVDSGKLWLMGIANSQTYMRCKTGHPSLETLWDLCPLTLPVASLDLTLNLESNKDSLHEMKLLTCCEECSVNATREARTIASYGRTSESITTTHGSTLPSWLQRYKEENSRQTNNDQECEKVGNLCKKWNSICSSLHKQQPLSSSPNLHQQHLTWPAVFESNTPKEHQFFMGDECFKDPNPKTFMPELLSNPNSSPNSASCSEASDQDYDHDDHQYYLQKFKEMNTENVESLTNALERVVPWQKEIIPEIVSTILQCRSGTMERKGKQETWLSFLGADNHGKEKVARELAKVVFGSRNNFVQMGLSRFSTTRADSTDDDQEFVSNKRARDENGQSYLERFTEAVQENPNRVFFMEDVEQVDYHSQMGIKKAIKNGSITLSDGEMVPFNDAIVIFSCESFSSISRACSPSIRRDHSENERQEMVEDCGKECVVSLDLNIATEDHKSSYQVEEVCDIGVLNSVDKQVIFKLQML</sequence>
<keyword evidence="9" id="KW-1185">Reference proteome</keyword>
<dbReference type="EMBL" id="JAUHHV010000002">
    <property type="protein sequence ID" value="KAK1431398.1"/>
    <property type="molecule type" value="Genomic_DNA"/>
</dbReference>
<dbReference type="InterPro" id="IPR051650">
    <property type="entry name" value="SL_signaling_regulator"/>
</dbReference>
<feature type="compositionally biased region" description="Low complexity" evidence="6">
    <location>
        <begin position="513"/>
        <end position="531"/>
    </location>
</feature>
<keyword evidence="4" id="KW-0804">Transcription</keyword>
<evidence type="ECO:0000256" key="6">
    <source>
        <dbReference type="SAM" id="MobiDB-lite"/>
    </source>
</evidence>
<dbReference type="SUPFAM" id="SSF81923">
    <property type="entry name" value="Double Clp-N motif"/>
    <property type="match status" value="1"/>
</dbReference>
<feature type="compositionally biased region" description="Polar residues" evidence="6">
    <location>
        <begin position="173"/>
        <end position="184"/>
    </location>
</feature>
<keyword evidence="2 5" id="KW-0677">Repeat</keyword>
<proteinExistence type="inferred from homology"/>
<dbReference type="Proteomes" id="UP001229421">
    <property type="component" value="Unassembled WGS sequence"/>
</dbReference>
<name>A0AAD8KYP0_TARER</name>
<comment type="similarity">
    <text evidence="1">Belongs to the ClpA/ClpB family.</text>
</comment>
<dbReference type="Pfam" id="PF23569">
    <property type="entry name" value="NBD_SMAX1"/>
    <property type="match status" value="1"/>
</dbReference>
<dbReference type="GO" id="GO:0005524">
    <property type="term" value="F:ATP binding"/>
    <property type="evidence" value="ECO:0007669"/>
    <property type="project" value="InterPro"/>
</dbReference>
<dbReference type="PANTHER" id="PTHR43572:SF80">
    <property type="entry name" value="PROTEIN SMAX1-LIKE 3-LIKE"/>
    <property type="match status" value="1"/>
</dbReference>
<accession>A0AAD8KYP0</accession>